<evidence type="ECO:0000313" key="5">
    <source>
        <dbReference type="Proteomes" id="UP000504636"/>
    </source>
</evidence>
<keyword evidence="2" id="KW-0812">Transmembrane</keyword>
<evidence type="ECO:0000256" key="2">
    <source>
        <dbReference type="SAM" id="Phobius"/>
    </source>
</evidence>
<reference evidence="4 6" key="1">
    <citation type="journal article" date="2020" name="Stud. Mycol.">
        <title>101 Dothideomycetes genomes: a test case for predicting lifestyles and emergence of pathogens.</title>
        <authorList>
            <person name="Haridas S."/>
            <person name="Albert R."/>
            <person name="Binder M."/>
            <person name="Bloem J."/>
            <person name="Labutti K."/>
            <person name="Salamov A."/>
            <person name="Andreopoulos B."/>
            <person name="Baker S."/>
            <person name="Barry K."/>
            <person name="Bills G."/>
            <person name="Bluhm B."/>
            <person name="Cannon C."/>
            <person name="Castanera R."/>
            <person name="Culley D."/>
            <person name="Daum C."/>
            <person name="Ezra D."/>
            <person name="Gonzalez J."/>
            <person name="Henrissat B."/>
            <person name="Kuo A."/>
            <person name="Liang C."/>
            <person name="Lipzen A."/>
            <person name="Lutzoni F."/>
            <person name="Magnuson J."/>
            <person name="Mondo S."/>
            <person name="Nolan M."/>
            <person name="Ohm R."/>
            <person name="Pangilinan J."/>
            <person name="Park H.-J."/>
            <person name="Ramirez L."/>
            <person name="Alfaro M."/>
            <person name="Sun H."/>
            <person name="Tritt A."/>
            <person name="Yoshinaga Y."/>
            <person name="Zwiers L.-H."/>
            <person name="Turgeon B."/>
            <person name="Goodwin S."/>
            <person name="Spatafora J."/>
            <person name="Crous P."/>
            <person name="Grigoriev I."/>
        </authorList>
    </citation>
    <scope>NUCLEOTIDE SEQUENCE</scope>
    <source>
        <strain evidence="4 6">CBS 304.34</strain>
    </source>
</reference>
<protein>
    <recommendedName>
        <fullName evidence="7">Mid2 domain-containing protein</fullName>
    </recommendedName>
</protein>
<sequence length="271" mass="29264">MFGMIRPLLILGHLLLAIGISAESNFWLFPGQNGANNDYSENPILPQSTPQPLRWSTDFDAYTIRLWQQHLSGNKATAGETMYAKSSEDSEVGNFTWTVQTYSMDLEDSNVFFLQVDDLHGHSITSHYFNITAGGVSSSITTLATSTTTSTSVADSSTRSATATQSFPASTPSAATQSPQPQNKDTAVKIGLGVGLGLGIPLVLLLGVYLGMQAMKTRQTAGETMDQSIYIGPDPPKYPLVEYSQAPSSEELRTEPSELPGDRYNAPQELS</sequence>
<evidence type="ECO:0008006" key="7">
    <source>
        <dbReference type="Google" id="ProtNLM"/>
    </source>
</evidence>
<keyword evidence="3" id="KW-0732">Signal</keyword>
<dbReference type="Proteomes" id="UP000504636">
    <property type="component" value="Unplaced"/>
</dbReference>
<feature type="compositionally biased region" description="Low complexity" evidence="1">
    <location>
        <begin position="149"/>
        <end position="166"/>
    </location>
</feature>
<feature type="transmembrane region" description="Helical" evidence="2">
    <location>
        <begin position="190"/>
        <end position="210"/>
    </location>
</feature>
<organism evidence="4">
    <name type="scientific">Mytilinidion resinicola</name>
    <dbReference type="NCBI Taxonomy" id="574789"/>
    <lineage>
        <taxon>Eukaryota</taxon>
        <taxon>Fungi</taxon>
        <taxon>Dikarya</taxon>
        <taxon>Ascomycota</taxon>
        <taxon>Pezizomycotina</taxon>
        <taxon>Dothideomycetes</taxon>
        <taxon>Pleosporomycetidae</taxon>
        <taxon>Mytilinidiales</taxon>
        <taxon>Mytilinidiaceae</taxon>
        <taxon>Mytilinidion</taxon>
    </lineage>
</organism>
<dbReference type="OrthoDB" id="5390143at2759"/>
<feature type="compositionally biased region" description="Polar residues" evidence="1">
    <location>
        <begin position="167"/>
        <end position="184"/>
    </location>
</feature>
<accession>A0A6A6YD18</accession>
<dbReference type="AlphaFoldDB" id="A0A6A6YD18"/>
<feature type="chain" id="PRO_5044629043" description="Mid2 domain-containing protein" evidence="3">
    <location>
        <begin position="23"/>
        <end position="271"/>
    </location>
</feature>
<dbReference type="EMBL" id="MU003709">
    <property type="protein sequence ID" value="KAF2805737.1"/>
    <property type="molecule type" value="Genomic_DNA"/>
</dbReference>
<keyword evidence="2" id="KW-0472">Membrane</keyword>
<keyword evidence="2" id="KW-1133">Transmembrane helix</keyword>
<keyword evidence="5" id="KW-1185">Reference proteome</keyword>
<evidence type="ECO:0000313" key="6">
    <source>
        <dbReference type="RefSeq" id="XP_033572701.1"/>
    </source>
</evidence>
<feature type="signal peptide" evidence="3">
    <location>
        <begin position="1"/>
        <end position="22"/>
    </location>
</feature>
<evidence type="ECO:0000313" key="4">
    <source>
        <dbReference type="EMBL" id="KAF2805737.1"/>
    </source>
</evidence>
<evidence type="ECO:0000256" key="1">
    <source>
        <dbReference type="SAM" id="MobiDB-lite"/>
    </source>
</evidence>
<dbReference type="GeneID" id="54469285"/>
<dbReference type="RefSeq" id="XP_033572701.1">
    <property type="nucleotide sequence ID" value="XM_033728392.1"/>
</dbReference>
<feature type="region of interest" description="Disordered" evidence="1">
    <location>
        <begin position="149"/>
        <end position="184"/>
    </location>
</feature>
<proteinExistence type="predicted"/>
<evidence type="ECO:0000256" key="3">
    <source>
        <dbReference type="SAM" id="SignalP"/>
    </source>
</evidence>
<name>A0A6A6YD18_9PEZI</name>
<gene>
    <name evidence="4 6" type="ORF">BDZ99DRAFT_574608</name>
</gene>
<reference evidence="6" key="2">
    <citation type="submission" date="2020-04" db="EMBL/GenBank/DDBJ databases">
        <authorList>
            <consortium name="NCBI Genome Project"/>
        </authorList>
    </citation>
    <scope>NUCLEOTIDE SEQUENCE</scope>
    <source>
        <strain evidence="6">CBS 304.34</strain>
    </source>
</reference>
<reference evidence="6" key="3">
    <citation type="submission" date="2025-04" db="UniProtKB">
        <authorList>
            <consortium name="RefSeq"/>
        </authorList>
    </citation>
    <scope>IDENTIFICATION</scope>
    <source>
        <strain evidence="6">CBS 304.34</strain>
    </source>
</reference>
<feature type="region of interest" description="Disordered" evidence="1">
    <location>
        <begin position="221"/>
        <end position="271"/>
    </location>
</feature>